<dbReference type="InterPro" id="IPR005551">
    <property type="entry name" value="CitX"/>
</dbReference>
<name>A0A926IMV3_9FIRM</name>
<dbReference type="EC" id="2.7.7.61" evidence="1"/>
<dbReference type="Proteomes" id="UP000601522">
    <property type="component" value="Unassembled WGS sequence"/>
</dbReference>
<sequence length="172" mass="20266">MIDEKALSRILQSREARSDKQKDLISKFNKNLISFTLNIPGNIKDSEVYRNIHKEGMKVILDNLKHKSIPIIYKEEIQKSTGSEGYIVVDLEPLELKRMAIDIEENHFLGRIFDIDVFDFEYNQISRADLGADPRGCLLCNKEARICIRERNHTYEELINKIYEMWQKYDNI</sequence>
<protein>
    <recommendedName>
        <fullName evidence="1">citrate lyase holo-[acyl-carrier protein] synthase</fullName>
        <ecNumber evidence="1">2.7.7.61</ecNumber>
    </recommendedName>
</protein>
<evidence type="ECO:0000256" key="3">
    <source>
        <dbReference type="ARBA" id="ARBA00022695"/>
    </source>
</evidence>
<dbReference type="EMBL" id="JACRTK010000003">
    <property type="protein sequence ID" value="MBC8591016.1"/>
    <property type="molecule type" value="Genomic_DNA"/>
</dbReference>
<dbReference type="GO" id="GO:0016829">
    <property type="term" value="F:lyase activity"/>
    <property type="evidence" value="ECO:0007669"/>
    <property type="project" value="UniProtKB-KW"/>
</dbReference>
<dbReference type="NCBIfam" id="TIGR03124">
    <property type="entry name" value="citrate_citX"/>
    <property type="match status" value="1"/>
</dbReference>
<accession>A0A926IMV3</accession>
<evidence type="ECO:0000313" key="5">
    <source>
        <dbReference type="EMBL" id="MBC8591016.1"/>
    </source>
</evidence>
<keyword evidence="6" id="KW-1185">Reference proteome</keyword>
<dbReference type="GO" id="GO:0051191">
    <property type="term" value="P:prosthetic group biosynthetic process"/>
    <property type="evidence" value="ECO:0007669"/>
    <property type="project" value="InterPro"/>
</dbReference>
<dbReference type="RefSeq" id="WP_249323853.1">
    <property type="nucleotide sequence ID" value="NZ_JACRTK010000003.1"/>
</dbReference>
<keyword evidence="2 5" id="KW-0808">Transferase</keyword>
<keyword evidence="5" id="KW-0456">Lyase</keyword>
<evidence type="ECO:0000256" key="1">
    <source>
        <dbReference type="ARBA" id="ARBA00012524"/>
    </source>
</evidence>
<evidence type="ECO:0000256" key="2">
    <source>
        <dbReference type="ARBA" id="ARBA00022679"/>
    </source>
</evidence>
<reference evidence="5 6" key="1">
    <citation type="submission" date="2020-08" db="EMBL/GenBank/DDBJ databases">
        <title>Genome public.</title>
        <authorList>
            <person name="Liu C."/>
            <person name="Sun Q."/>
        </authorList>
    </citation>
    <scope>NUCLEOTIDE SEQUENCE [LARGE SCALE GENOMIC DNA]</scope>
    <source>
        <strain evidence="5 6">NSJ-26</strain>
    </source>
</reference>
<comment type="catalytic activity">
    <reaction evidence="4">
        <text>apo-[citrate lyase ACP] + 2'-(5''-triphospho-alpha-D-ribosyl)-3'-dephospho-CoA = holo-[citrate lyase ACP] + diphosphate</text>
        <dbReference type="Rhea" id="RHEA:16333"/>
        <dbReference type="Rhea" id="RHEA-COMP:10157"/>
        <dbReference type="Rhea" id="RHEA-COMP:10158"/>
        <dbReference type="ChEBI" id="CHEBI:29999"/>
        <dbReference type="ChEBI" id="CHEBI:33019"/>
        <dbReference type="ChEBI" id="CHEBI:61378"/>
        <dbReference type="ChEBI" id="CHEBI:82683"/>
        <dbReference type="EC" id="2.7.7.61"/>
    </reaction>
</comment>
<dbReference type="GO" id="GO:0050519">
    <property type="term" value="F:holo-citrate lyase synthase activity"/>
    <property type="evidence" value="ECO:0007669"/>
    <property type="project" value="UniProtKB-EC"/>
</dbReference>
<evidence type="ECO:0000256" key="4">
    <source>
        <dbReference type="ARBA" id="ARBA00048574"/>
    </source>
</evidence>
<proteinExistence type="predicted"/>
<gene>
    <name evidence="5" type="primary">citX</name>
    <name evidence="5" type="ORF">H8689_07800</name>
</gene>
<dbReference type="Pfam" id="PF03802">
    <property type="entry name" value="CitX"/>
    <property type="match status" value="1"/>
</dbReference>
<evidence type="ECO:0000313" key="6">
    <source>
        <dbReference type="Proteomes" id="UP000601522"/>
    </source>
</evidence>
<dbReference type="AlphaFoldDB" id="A0A926IMV3"/>
<organism evidence="5 6">
    <name type="scientific">Wansuia hejianensis</name>
    <dbReference type="NCBI Taxonomy" id="2763667"/>
    <lineage>
        <taxon>Bacteria</taxon>
        <taxon>Bacillati</taxon>
        <taxon>Bacillota</taxon>
        <taxon>Clostridia</taxon>
        <taxon>Lachnospirales</taxon>
        <taxon>Lachnospiraceae</taxon>
        <taxon>Wansuia</taxon>
    </lineage>
</organism>
<comment type="caution">
    <text evidence="5">The sequence shown here is derived from an EMBL/GenBank/DDBJ whole genome shotgun (WGS) entry which is preliminary data.</text>
</comment>
<keyword evidence="3 5" id="KW-0548">Nucleotidyltransferase</keyword>